<gene>
    <name evidence="1" type="ORF">L195_g047373</name>
</gene>
<proteinExistence type="predicted"/>
<protein>
    <submittedName>
        <fullName evidence="1">Uncharacterized protein</fullName>
    </submittedName>
</protein>
<dbReference type="AlphaFoldDB" id="A0A2K3MK79"/>
<evidence type="ECO:0000313" key="1">
    <source>
        <dbReference type="EMBL" id="PNX91243.1"/>
    </source>
</evidence>
<organism evidence="1 2">
    <name type="scientific">Trifolium pratense</name>
    <name type="common">Red clover</name>
    <dbReference type="NCBI Taxonomy" id="57577"/>
    <lineage>
        <taxon>Eukaryota</taxon>
        <taxon>Viridiplantae</taxon>
        <taxon>Streptophyta</taxon>
        <taxon>Embryophyta</taxon>
        <taxon>Tracheophyta</taxon>
        <taxon>Spermatophyta</taxon>
        <taxon>Magnoliopsida</taxon>
        <taxon>eudicotyledons</taxon>
        <taxon>Gunneridae</taxon>
        <taxon>Pentapetalae</taxon>
        <taxon>rosids</taxon>
        <taxon>fabids</taxon>
        <taxon>Fabales</taxon>
        <taxon>Fabaceae</taxon>
        <taxon>Papilionoideae</taxon>
        <taxon>50 kb inversion clade</taxon>
        <taxon>NPAAA clade</taxon>
        <taxon>Hologalegina</taxon>
        <taxon>IRL clade</taxon>
        <taxon>Trifolieae</taxon>
        <taxon>Trifolium</taxon>
    </lineage>
</organism>
<feature type="non-terminal residue" evidence="1">
    <location>
        <position position="1"/>
    </location>
</feature>
<reference evidence="1 2" key="2">
    <citation type="journal article" date="2017" name="Front. Plant Sci.">
        <title>Gene Classification and Mining of Molecular Markers Useful in Red Clover (Trifolium pratense) Breeding.</title>
        <authorList>
            <person name="Istvanek J."/>
            <person name="Dluhosova J."/>
            <person name="Dluhos P."/>
            <person name="Patkova L."/>
            <person name="Nedelnik J."/>
            <person name="Repkova J."/>
        </authorList>
    </citation>
    <scope>NUCLEOTIDE SEQUENCE [LARGE SCALE GENOMIC DNA]</scope>
    <source>
        <strain evidence="2">cv. Tatra</strain>
        <tissue evidence="1">Young leaves</tissue>
    </source>
</reference>
<reference evidence="1 2" key="1">
    <citation type="journal article" date="2014" name="Am. J. Bot.">
        <title>Genome assembly and annotation for red clover (Trifolium pratense; Fabaceae).</title>
        <authorList>
            <person name="Istvanek J."/>
            <person name="Jaros M."/>
            <person name="Krenek A."/>
            <person name="Repkova J."/>
        </authorList>
    </citation>
    <scope>NUCLEOTIDE SEQUENCE [LARGE SCALE GENOMIC DNA]</scope>
    <source>
        <strain evidence="2">cv. Tatra</strain>
        <tissue evidence="1">Young leaves</tissue>
    </source>
</reference>
<comment type="caution">
    <text evidence="1">The sequence shown here is derived from an EMBL/GenBank/DDBJ whole genome shotgun (WGS) entry which is preliminary data.</text>
</comment>
<sequence>RQPLRFPQPVTFCNSSQVVGHVSHWEVEREKFKLPRTSYLRSKNLRLFISFQASMASSANLTRIPFAGKWTEFPIADGGVKYVPEPIDIKEHKQIWQSQVMIPFAVQKNVYAFGGPFPDELSLDREVDKTQEF</sequence>
<name>A0A2K3MK79_TRIPR</name>
<evidence type="ECO:0000313" key="2">
    <source>
        <dbReference type="Proteomes" id="UP000236291"/>
    </source>
</evidence>
<dbReference type="EMBL" id="ASHM01065545">
    <property type="protein sequence ID" value="PNX91243.1"/>
    <property type="molecule type" value="Genomic_DNA"/>
</dbReference>
<accession>A0A2K3MK79</accession>
<dbReference type="Proteomes" id="UP000236291">
    <property type="component" value="Unassembled WGS sequence"/>
</dbReference>